<dbReference type="EMBL" id="JBHUOS010000001">
    <property type="protein sequence ID" value="MFD2914662.1"/>
    <property type="molecule type" value="Genomic_DNA"/>
</dbReference>
<name>A0ABW5ZP16_9FLAO</name>
<keyword evidence="1" id="KW-1133">Transmembrane helix</keyword>
<evidence type="ECO:0000256" key="1">
    <source>
        <dbReference type="SAM" id="Phobius"/>
    </source>
</evidence>
<accession>A0ABW5ZP16</accession>
<comment type="caution">
    <text evidence="2">The sequence shown here is derived from an EMBL/GenBank/DDBJ whole genome shotgun (WGS) entry which is preliminary data.</text>
</comment>
<sequence>MNLDILELLSYCIPALITGGIAFFFFKEHIQNENSRREFLIKKDLQKDSLPVRLQAYERLSLYLERIKPSKILFRVNPTSSSKEDYESLLIANIEQEFDHNLAQQIYVTEECWSITSTAKNATIQMIRKANLSDKVDSADKLREVILTDMIDKRSPSDAALSYIKEEVSNIW</sequence>
<protein>
    <submittedName>
        <fullName evidence="2">Uncharacterized protein</fullName>
    </submittedName>
</protein>
<proteinExistence type="predicted"/>
<keyword evidence="1" id="KW-0812">Transmembrane</keyword>
<dbReference type="Proteomes" id="UP001597548">
    <property type="component" value="Unassembled WGS sequence"/>
</dbReference>
<feature type="transmembrane region" description="Helical" evidence="1">
    <location>
        <begin position="6"/>
        <end position="26"/>
    </location>
</feature>
<reference evidence="3" key="1">
    <citation type="journal article" date="2019" name="Int. J. Syst. Evol. Microbiol.">
        <title>The Global Catalogue of Microorganisms (GCM) 10K type strain sequencing project: providing services to taxonomists for standard genome sequencing and annotation.</title>
        <authorList>
            <consortium name="The Broad Institute Genomics Platform"/>
            <consortium name="The Broad Institute Genome Sequencing Center for Infectious Disease"/>
            <person name="Wu L."/>
            <person name="Ma J."/>
        </authorList>
    </citation>
    <scope>NUCLEOTIDE SEQUENCE [LARGE SCALE GENOMIC DNA]</scope>
    <source>
        <strain evidence="3">KCTC 32514</strain>
    </source>
</reference>
<keyword evidence="1" id="KW-0472">Membrane</keyword>
<evidence type="ECO:0000313" key="3">
    <source>
        <dbReference type="Proteomes" id="UP001597548"/>
    </source>
</evidence>
<evidence type="ECO:0000313" key="2">
    <source>
        <dbReference type="EMBL" id="MFD2914662.1"/>
    </source>
</evidence>
<dbReference type="RefSeq" id="WP_194507661.1">
    <property type="nucleotide sequence ID" value="NZ_JADILU010000003.1"/>
</dbReference>
<gene>
    <name evidence="2" type="ORF">ACFS29_03345</name>
</gene>
<dbReference type="InterPro" id="IPR057695">
    <property type="entry name" value="DUF7935"/>
</dbReference>
<organism evidence="2 3">
    <name type="scientific">Psychroserpens luteus</name>
    <dbReference type="NCBI Taxonomy" id="1434066"/>
    <lineage>
        <taxon>Bacteria</taxon>
        <taxon>Pseudomonadati</taxon>
        <taxon>Bacteroidota</taxon>
        <taxon>Flavobacteriia</taxon>
        <taxon>Flavobacteriales</taxon>
        <taxon>Flavobacteriaceae</taxon>
        <taxon>Psychroserpens</taxon>
    </lineage>
</organism>
<dbReference type="Pfam" id="PF25589">
    <property type="entry name" value="DUF7935"/>
    <property type="match status" value="1"/>
</dbReference>
<keyword evidence="3" id="KW-1185">Reference proteome</keyword>